<name>A0ABV2T820_9BACT</name>
<dbReference type="EMBL" id="JBEXAC010000002">
    <property type="protein sequence ID" value="MET6999177.1"/>
    <property type="molecule type" value="Genomic_DNA"/>
</dbReference>
<evidence type="ECO:0000313" key="2">
    <source>
        <dbReference type="Proteomes" id="UP001549749"/>
    </source>
</evidence>
<proteinExistence type="predicted"/>
<accession>A0ABV2T820</accession>
<keyword evidence="2" id="KW-1185">Reference proteome</keyword>
<organism evidence="1 2">
    <name type="scientific">Chitinophaga defluvii</name>
    <dbReference type="NCBI Taxonomy" id="3163343"/>
    <lineage>
        <taxon>Bacteria</taxon>
        <taxon>Pseudomonadati</taxon>
        <taxon>Bacteroidota</taxon>
        <taxon>Chitinophagia</taxon>
        <taxon>Chitinophagales</taxon>
        <taxon>Chitinophagaceae</taxon>
        <taxon>Chitinophaga</taxon>
    </lineage>
</organism>
<comment type="caution">
    <text evidence="1">The sequence shown here is derived from an EMBL/GenBank/DDBJ whole genome shotgun (WGS) entry which is preliminary data.</text>
</comment>
<evidence type="ECO:0000313" key="1">
    <source>
        <dbReference type="EMBL" id="MET6999177.1"/>
    </source>
</evidence>
<reference evidence="1 2" key="1">
    <citation type="submission" date="2024-06" db="EMBL/GenBank/DDBJ databases">
        <title>Chitinophaga defluvii sp. nov., isolated from municipal sewage.</title>
        <authorList>
            <person name="Zhang L."/>
        </authorList>
    </citation>
    <scope>NUCLEOTIDE SEQUENCE [LARGE SCALE GENOMIC DNA]</scope>
    <source>
        <strain evidence="1 2">H8</strain>
    </source>
</reference>
<dbReference type="Proteomes" id="UP001549749">
    <property type="component" value="Unassembled WGS sequence"/>
</dbReference>
<protein>
    <submittedName>
        <fullName evidence="1">Uncharacterized protein</fullName>
    </submittedName>
</protein>
<dbReference type="RefSeq" id="WP_354661745.1">
    <property type="nucleotide sequence ID" value="NZ_JBEXAC010000002.1"/>
</dbReference>
<sequence>MKKFIGIFLLGLMMTQLLPIKEVGKLLFNNQIVEEHPVEGSYDHAKKLFKEIKFFKPLNVTHGLDPQLLLGALLYDGFADIPNGPAKEIHTPPPNRVLA</sequence>
<gene>
    <name evidence="1" type="ORF">ABR189_17445</name>
</gene>